<dbReference type="OrthoDB" id="9796962at2"/>
<dbReference type="STRING" id="1851544.ODI_01313"/>
<sequence length="173" mass="17498">MKTILSKSALAVAGLLVSAAAVAADAARPPVQVDEAWVRATVPQQQATGAFMRLTAQTDSKLVSAASPAAKVVEIHEMAMQGDVMKMRQVDTVALPAGKAVELAPGGYHIMLLGLEAQAKEGDKVPLTLTFESADGKRESVEVDATVRPLASGGASGGHGAAGGHGKSGGHGH</sequence>
<accession>A0A1C3K2F5</accession>
<dbReference type="EMBL" id="LT907988">
    <property type="protein sequence ID" value="SOE52147.1"/>
    <property type="molecule type" value="Genomic_DNA"/>
</dbReference>
<dbReference type="EMBL" id="FLRC01000022">
    <property type="protein sequence ID" value="SBT25686.1"/>
    <property type="molecule type" value="Genomic_DNA"/>
</dbReference>
<evidence type="ECO:0000256" key="1">
    <source>
        <dbReference type="SAM" id="MobiDB-lite"/>
    </source>
</evidence>
<feature type="chain" id="PRO_5015062613" evidence="2">
    <location>
        <begin position="24"/>
        <end position="173"/>
    </location>
</feature>
<feature type="region of interest" description="Disordered" evidence="1">
    <location>
        <begin position="149"/>
        <end position="173"/>
    </location>
</feature>
<organism evidence="3 5">
    <name type="scientific">Orrella dioscoreae</name>
    <dbReference type="NCBI Taxonomy" id="1851544"/>
    <lineage>
        <taxon>Bacteria</taxon>
        <taxon>Pseudomonadati</taxon>
        <taxon>Pseudomonadota</taxon>
        <taxon>Betaproteobacteria</taxon>
        <taxon>Burkholderiales</taxon>
        <taxon>Alcaligenaceae</taxon>
        <taxon>Orrella</taxon>
    </lineage>
</organism>
<dbReference type="Pfam" id="PF04314">
    <property type="entry name" value="PCuAC"/>
    <property type="match status" value="1"/>
</dbReference>
<dbReference type="RefSeq" id="WP_067754096.1">
    <property type="nucleotide sequence ID" value="NZ_LT907988.1"/>
</dbReference>
<proteinExistence type="predicted"/>
<keyword evidence="2" id="KW-0732">Signal</keyword>
<dbReference type="InterPro" id="IPR058248">
    <property type="entry name" value="Lxx211020-like"/>
</dbReference>
<evidence type="ECO:0000313" key="4">
    <source>
        <dbReference type="EMBL" id="SOE52147.1"/>
    </source>
</evidence>
<dbReference type="InterPro" id="IPR036182">
    <property type="entry name" value="PCuAC_sf"/>
</dbReference>
<evidence type="ECO:0000313" key="3">
    <source>
        <dbReference type="EMBL" id="SBT25686.1"/>
    </source>
</evidence>
<dbReference type="Proteomes" id="UP000078558">
    <property type="component" value="Chromosome I"/>
</dbReference>
<feature type="signal peptide" evidence="2">
    <location>
        <begin position="1"/>
        <end position="23"/>
    </location>
</feature>
<evidence type="ECO:0000256" key="2">
    <source>
        <dbReference type="SAM" id="SignalP"/>
    </source>
</evidence>
<gene>
    <name evidence="3" type="ORF">ODI_01313</name>
    <name evidence="4" type="ORF">ODI_R3954</name>
</gene>
<protein>
    <submittedName>
        <fullName evidence="3">Copper metallochaperone, bacterial analog of Cox17 protein</fullName>
    </submittedName>
</protein>
<dbReference type="PANTHER" id="PTHR36302">
    <property type="entry name" value="BLR7088 PROTEIN"/>
    <property type="match status" value="1"/>
</dbReference>
<reference evidence="3 5" key="1">
    <citation type="submission" date="2016-06" db="EMBL/GenBank/DDBJ databases">
        <authorList>
            <person name="Kjaerup R.B."/>
            <person name="Dalgaard T.S."/>
            <person name="Juul-Madsen H.R."/>
        </authorList>
    </citation>
    <scope>NUCLEOTIDE SEQUENCE [LARGE SCALE GENOMIC DNA]</scope>
    <source>
        <strain evidence="3">Orrdi1</strain>
    </source>
</reference>
<dbReference type="PANTHER" id="PTHR36302:SF1">
    <property type="entry name" value="COPPER CHAPERONE PCU(A)C"/>
    <property type="match status" value="1"/>
</dbReference>
<dbReference type="AlphaFoldDB" id="A0A1C3K2F5"/>
<dbReference type="KEGG" id="odi:ODI_R3954"/>
<dbReference type="InterPro" id="IPR007410">
    <property type="entry name" value="LpqE-like"/>
</dbReference>
<evidence type="ECO:0000313" key="5">
    <source>
        <dbReference type="Proteomes" id="UP000078558"/>
    </source>
</evidence>
<feature type="compositionally biased region" description="Gly residues" evidence="1">
    <location>
        <begin position="154"/>
        <end position="167"/>
    </location>
</feature>
<keyword evidence="5" id="KW-1185">Reference proteome</keyword>
<dbReference type="SUPFAM" id="SSF110087">
    <property type="entry name" value="DR1885-like metal-binding protein"/>
    <property type="match status" value="1"/>
</dbReference>
<name>A0A1C3K2F5_9BURK</name>
<reference evidence="4 5" key="2">
    <citation type="submission" date="2017-08" db="EMBL/GenBank/DDBJ databases">
        <authorList>
            <person name="de Groot N.N."/>
        </authorList>
    </citation>
    <scope>NUCLEOTIDE SEQUENCE [LARGE SCALE GENOMIC DNA]</scope>
    <source>
        <strain evidence="4">Orrdi1</strain>
    </source>
</reference>
<dbReference type="Gene3D" id="2.60.40.1890">
    <property type="entry name" value="PCu(A)C copper chaperone"/>
    <property type="match status" value="1"/>
</dbReference>